<evidence type="ECO:0000256" key="4">
    <source>
        <dbReference type="ARBA" id="ARBA00022679"/>
    </source>
</evidence>
<comment type="similarity">
    <text evidence="2">Belongs to the glycosyltransferase 2 family.</text>
</comment>
<evidence type="ECO:0000256" key="8">
    <source>
        <dbReference type="ARBA" id="ARBA00048689"/>
    </source>
</evidence>
<evidence type="ECO:0000256" key="6">
    <source>
        <dbReference type="ARBA" id="ARBA00039022"/>
    </source>
</evidence>
<protein>
    <recommendedName>
        <fullName evidence="7">Glucosyl-3-phosphoglycerate synthase</fullName>
        <ecNumber evidence="6">2.4.1.266</ecNumber>
    </recommendedName>
</protein>
<keyword evidence="3 11" id="KW-0328">Glycosyltransferase</keyword>
<evidence type="ECO:0000256" key="3">
    <source>
        <dbReference type="ARBA" id="ARBA00022676"/>
    </source>
</evidence>
<dbReference type="GO" id="GO:0016757">
    <property type="term" value="F:glycosyltransferase activity"/>
    <property type="evidence" value="ECO:0007669"/>
    <property type="project" value="UniProtKB-KW"/>
</dbReference>
<evidence type="ECO:0000259" key="10">
    <source>
        <dbReference type="Pfam" id="PF00535"/>
    </source>
</evidence>
<dbReference type="Proteomes" id="UP000693672">
    <property type="component" value="Unassembled WGS sequence"/>
</dbReference>
<dbReference type="PANTHER" id="PTHR48090:SF10">
    <property type="entry name" value="GLUCOSYL-3-PHOSPHOGLYCERATE SYNTHASE"/>
    <property type="match status" value="1"/>
</dbReference>
<evidence type="ECO:0000256" key="2">
    <source>
        <dbReference type="ARBA" id="ARBA00006739"/>
    </source>
</evidence>
<reference evidence="11" key="1">
    <citation type="submission" date="2021-06" db="EMBL/GenBank/DDBJ databases">
        <authorList>
            <person name="Criscuolo A."/>
        </authorList>
    </citation>
    <scope>NUCLEOTIDE SEQUENCE</scope>
    <source>
        <strain evidence="11">CIP111600</strain>
    </source>
</reference>
<dbReference type="EC" id="2.4.1.266" evidence="6"/>
<feature type="domain" description="Glycosyltransferase 2-like" evidence="10">
    <location>
        <begin position="6"/>
        <end position="119"/>
    </location>
</feature>
<dbReference type="InterPro" id="IPR001173">
    <property type="entry name" value="Glyco_trans_2-like"/>
</dbReference>
<accession>A0A916NH67</accession>
<evidence type="ECO:0000256" key="7">
    <source>
        <dbReference type="ARBA" id="ARBA00040894"/>
    </source>
</evidence>
<proteinExistence type="inferred from homology"/>
<name>A0A916NH67_9BACL</name>
<dbReference type="CDD" id="cd04179">
    <property type="entry name" value="DPM_DPG-synthase_like"/>
    <property type="match status" value="1"/>
</dbReference>
<evidence type="ECO:0000256" key="9">
    <source>
        <dbReference type="ARBA" id="ARBA00048997"/>
    </source>
</evidence>
<dbReference type="PANTHER" id="PTHR48090">
    <property type="entry name" value="UNDECAPRENYL-PHOSPHATE 4-DEOXY-4-FORMAMIDO-L-ARABINOSE TRANSFERASE-RELATED"/>
    <property type="match status" value="1"/>
</dbReference>
<gene>
    <name evidence="11" type="primary">ppm1_1</name>
    <name evidence="11" type="ORF">PAESOLCIP111_01508</name>
</gene>
<keyword evidence="12" id="KW-1185">Reference proteome</keyword>
<sequence>MAPLISVIIPAWNEEDRLPGTLLAIERACRARSDMRCEVIVVDDGSTDGTAAAALPRADRVLQMPRNQGKGAAMHAGWQAASGSVILFLDADLGETADQFPRLLEPLLRGEADLVIAMLPPAVKRGGIGLVKKLAKHGVQALCGLTPAAPLSGQRAVRREVLERCGRRSFQGFGVEVGMLIDTVKMGYRVSELEVPFAHRETGRDWRGWLHRGKQCLAVGRALWRCWRKPVC</sequence>
<evidence type="ECO:0000313" key="11">
    <source>
        <dbReference type="EMBL" id="CAG7612269.1"/>
    </source>
</evidence>
<comment type="caution">
    <text evidence="11">The sequence shown here is derived from an EMBL/GenBank/DDBJ whole genome shotgun (WGS) entry which is preliminary data.</text>
</comment>
<keyword evidence="4 11" id="KW-0808">Transferase</keyword>
<dbReference type="RefSeq" id="WP_218091301.1">
    <property type="nucleotide sequence ID" value="NZ_CAJVAS010000004.1"/>
</dbReference>
<comment type="catalytic activity">
    <reaction evidence="9">
        <text>an NDP-alpha-D-glucose + (2R)-3-phosphoglycerate = (2R)-2-O-(alpha-D-glucopyranosyl)-3-phospho-glycerate + a ribonucleoside 5'-diphosphate + H(+)</text>
        <dbReference type="Rhea" id="RHEA:47244"/>
        <dbReference type="ChEBI" id="CHEBI:15378"/>
        <dbReference type="ChEBI" id="CHEBI:57930"/>
        <dbReference type="ChEBI" id="CHEBI:58272"/>
        <dbReference type="ChEBI" id="CHEBI:62600"/>
        <dbReference type="ChEBI" id="CHEBI:76533"/>
        <dbReference type="EC" id="2.4.1.266"/>
    </reaction>
    <physiologicalReaction direction="left-to-right" evidence="9">
        <dbReference type="Rhea" id="RHEA:47245"/>
    </physiologicalReaction>
</comment>
<comment type="cofactor">
    <cofactor evidence="1">
        <name>Mg(2+)</name>
        <dbReference type="ChEBI" id="CHEBI:18420"/>
    </cofactor>
</comment>
<evidence type="ECO:0000313" key="12">
    <source>
        <dbReference type="Proteomes" id="UP000693672"/>
    </source>
</evidence>
<keyword evidence="5" id="KW-0460">Magnesium</keyword>
<dbReference type="InterPro" id="IPR050256">
    <property type="entry name" value="Glycosyltransferase_2"/>
</dbReference>
<dbReference type="Pfam" id="PF00535">
    <property type="entry name" value="Glycos_transf_2"/>
    <property type="match status" value="1"/>
</dbReference>
<dbReference type="EMBL" id="CAJVAS010000004">
    <property type="protein sequence ID" value="CAG7612269.1"/>
    <property type="molecule type" value="Genomic_DNA"/>
</dbReference>
<dbReference type="AlphaFoldDB" id="A0A916NH67"/>
<evidence type="ECO:0000256" key="1">
    <source>
        <dbReference type="ARBA" id="ARBA00001946"/>
    </source>
</evidence>
<evidence type="ECO:0000256" key="5">
    <source>
        <dbReference type="ARBA" id="ARBA00022842"/>
    </source>
</evidence>
<comment type="catalytic activity">
    <reaction evidence="8">
        <text>(2R)-3-phosphoglycerate + UDP-alpha-D-glucose = (2R)-2-O-(alpha-D-glucopyranosyl)-3-phospho-glycerate + UDP + H(+)</text>
        <dbReference type="Rhea" id="RHEA:31319"/>
        <dbReference type="ChEBI" id="CHEBI:15378"/>
        <dbReference type="ChEBI" id="CHEBI:58223"/>
        <dbReference type="ChEBI" id="CHEBI:58272"/>
        <dbReference type="ChEBI" id="CHEBI:58885"/>
        <dbReference type="ChEBI" id="CHEBI:62600"/>
        <dbReference type="EC" id="2.4.1.266"/>
    </reaction>
    <physiologicalReaction direction="left-to-right" evidence="8">
        <dbReference type="Rhea" id="RHEA:31320"/>
    </physiologicalReaction>
</comment>
<organism evidence="11 12">
    <name type="scientific">Paenibacillus solanacearum</name>
    <dbReference type="NCBI Taxonomy" id="2048548"/>
    <lineage>
        <taxon>Bacteria</taxon>
        <taxon>Bacillati</taxon>
        <taxon>Bacillota</taxon>
        <taxon>Bacilli</taxon>
        <taxon>Bacillales</taxon>
        <taxon>Paenibacillaceae</taxon>
        <taxon>Paenibacillus</taxon>
    </lineage>
</organism>